<sequence>MATSMDKVDTRVSVDCPPKKTNGKPKQKQQVKHQKSNSQSERTHDENTERAYIAASRRSDRDIEARIKSALQASKIHKKRTGKSLRITREIVLNEAMYEEEDTELERFREWSFRLPSGSLQGGHGKEVCDLIESSLQRWRGNDINQAFEQYFPNYKQAAAQPTGPQWYPRQASLQPLPQQTSPIDPPGMIQISGMQVQVPISGMSAHGVQQTPWMGQSPEMQMQSPVGMGMISPAQIHSPLLQMGQTPEMRHASPTQQDFDLCSQFVDSGINTPSAEILNGLREFTRLTPENDTFSDDSATPPELSHLNQAQLPTPISACSSCTCNPAQKYTCDNCRPFVWFA</sequence>
<protein>
    <submittedName>
        <fullName evidence="2">Uncharacterized protein</fullName>
    </submittedName>
</protein>
<dbReference type="OrthoDB" id="5397087at2759"/>
<evidence type="ECO:0000313" key="3">
    <source>
        <dbReference type="Proteomes" id="UP000034112"/>
    </source>
</evidence>
<dbReference type="AlphaFoldDB" id="A0A0F9XLZ3"/>
<dbReference type="EMBL" id="JOKZ01000200">
    <property type="protein sequence ID" value="KKP01358.1"/>
    <property type="molecule type" value="Genomic_DNA"/>
</dbReference>
<evidence type="ECO:0000313" key="2">
    <source>
        <dbReference type="EMBL" id="KKP01358.1"/>
    </source>
</evidence>
<proteinExistence type="predicted"/>
<organism evidence="2 3">
    <name type="scientific">Trichoderma harzianum</name>
    <name type="common">Hypocrea lixii</name>
    <dbReference type="NCBI Taxonomy" id="5544"/>
    <lineage>
        <taxon>Eukaryota</taxon>
        <taxon>Fungi</taxon>
        <taxon>Dikarya</taxon>
        <taxon>Ascomycota</taxon>
        <taxon>Pezizomycotina</taxon>
        <taxon>Sordariomycetes</taxon>
        <taxon>Hypocreomycetidae</taxon>
        <taxon>Hypocreales</taxon>
        <taxon>Hypocreaceae</taxon>
        <taxon>Trichoderma</taxon>
    </lineage>
</organism>
<dbReference type="OMA" id="ERTHDEN"/>
<comment type="caution">
    <text evidence="2">The sequence shown here is derived from an EMBL/GenBank/DDBJ whole genome shotgun (WGS) entry which is preliminary data.</text>
</comment>
<reference evidence="3" key="1">
    <citation type="journal article" date="2015" name="Genome Announc.">
        <title>Draft whole-genome sequence of the biocontrol agent Trichoderma harzianum T6776.</title>
        <authorList>
            <person name="Baroncelli R."/>
            <person name="Piaggeschi G."/>
            <person name="Fiorini L."/>
            <person name="Bertolini E."/>
            <person name="Zapparata A."/>
            <person name="Pe M.E."/>
            <person name="Sarrocco S."/>
            <person name="Vannacci G."/>
        </authorList>
    </citation>
    <scope>NUCLEOTIDE SEQUENCE [LARGE SCALE GENOMIC DNA]</scope>
    <source>
        <strain evidence="3">T6776</strain>
    </source>
</reference>
<name>A0A0F9XLZ3_TRIHA</name>
<gene>
    <name evidence="2" type="ORF">THAR02_06558</name>
</gene>
<evidence type="ECO:0000256" key="1">
    <source>
        <dbReference type="SAM" id="MobiDB-lite"/>
    </source>
</evidence>
<feature type="compositionally biased region" description="Basic residues" evidence="1">
    <location>
        <begin position="21"/>
        <end position="35"/>
    </location>
</feature>
<accession>A0A0F9XLZ3</accession>
<feature type="compositionally biased region" description="Basic and acidic residues" evidence="1">
    <location>
        <begin position="1"/>
        <end position="12"/>
    </location>
</feature>
<dbReference type="Proteomes" id="UP000034112">
    <property type="component" value="Unassembled WGS sequence"/>
</dbReference>
<feature type="region of interest" description="Disordered" evidence="1">
    <location>
        <begin position="1"/>
        <end position="59"/>
    </location>
</feature>